<evidence type="ECO:0000256" key="1">
    <source>
        <dbReference type="SAM" id="MobiDB-lite"/>
    </source>
</evidence>
<organism evidence="2 3">
    <name type="scientific">Lepeophtheirus salmonis</name>
    <name type="common">Salmon louse</name>
    <name type="synonym">Caligus salmonis</name>
    <dbReference type="NCBI Taxonomy" id="72036"/>
    <lineage>
        <taxon>Eukaryota</taxon>
        <taxon>Metazoa</taxon>
        <taxon>Ecdysozoa</taxon>
        <taxon>Arthropoda</taxon>
        <taxon>Crustacea</taxon>
        <taxon>Multicrustacea</taxon>
        <taxon>Hexanauplia</taxon>
        <taxon>Copepoda</taxon>
        <taxon>Siphonostomatoida</taxon>
        <taxon>Caligidae</taxon>
        <taxon>Lepeophtheirus</taxon>
    </lineage>
</organism>
<name>A0A7R8H5D9_LEPSM</name>
<feature type="region of interest" description="Disordered" evidence="1">
    <location>
        <begin position="194"/>
        <end position="213"/>
    </location>
</feature>
<evidence type="ECO:0000313" key="2">
    <source>
        <dbReference type="EMBL" id="CAF2876959.1"/>
    </source>
</evidence>
<reference evidence="2" key="1">
    <citation type="submission" date="2021-02" db="EMBL/GenBank/DDBJ databases">
        <authorList>
            <person name="Bekaert M."/>
        </authorList>
    </citation>
    <scope>NUCLEOTIDE SEQUENCE</scope>
    <source>
        <strain evidence="2">IoA-00</strain>
    </source>
</reference>
<accession>A0A7R8H5D9</accession>
<protein>
    <submittedName>
        <fullName evidence="2">(salmon louse) hypothetical protein</fullName>
    </submittedName>
</protein>
<proteinExistence type="predicted"/>
<gene>
    <name evidence="2" type="ORF">LSAA_6800</name>
</gene>
<keyword evidence="3" id="KW-1185">Reference proteome</keyword>
<dbReference type="AlphaFoldDB" id="A0A7R8H5D9"/>
<dbReference type="EMBL" id="HG994581">
    <property type="protein sequence ID" value="CAF2876959.1"/>
    <property type="molecule type" value="Genomic_DNA"/>
</dbReference>
<sequence>MESKSCHKIRRNPLAVGQPLPSLDIADSSPVHTSGGCDRQESVVTLAVLTEKSSCCRAAITRNPLAVGQPLPSSDIADSSPVHTSGGCDRQESVVTLAVLTEKSSCCRAAITRNPLAVGQPLPSLDIADSSPVHTSGGCDRQESVVTLARNPLAVGQPLPSLDIADSSPVHTSGGCDRQESVVTLARNPLAVGQPLPSSDIADSSPVHTSGGCDRQESVVTLAVLTEKSSCCRAAITVFRYCRQFSCSHQRRM</sequence>
<evidence type="ECO:0000313" key="3">
    <source>
        <dbReference type="Proteomes" id="UP000675881"/>
    </source>
</evidence>
<dbReference type="Proteomes" id="UP000675881">
    <property type="component" value="Chromosome 2"/>
</dbReference>